<dbReference type="EMBL" id="OZ035839">
    <property type="protein sequence ID" value="CAL1586475.1"/>
    <property type="molecule type" value="Genomic_DNA"/>
</dbReference>
<dbReference type="InterPro" id="IPR027417">
    <property type="entry name" value="P-loop_NTPase"/>
</dbReference>
<accession>A0AAV2K976</accession>
<feature type="region of interest" description="Disordered" evidence="5">
    <location>
        <begin position="1031"/>
        <end position="1077"/>
    </location>
</feature>
<evidence type="ECO:0000256" key="2">
    <source>
        <dbReference type="ARBA" id="ARBA00022741"/>
    </source>
</evidence>
<name>A0AAV2K976_KNICA</name>
<dbReference type="Proteomes" id="UP001497482">
    <property type="component" value="Chromosome 17"/>
</dbReference>
<evidence type="ECO:0000256" key="5">
    <source>
        <dbReference type="SAM" id="MobiDB-lite"/>
    </source>
</evidence>
<proteinExistence type="predicted"/>
<dbReference type="GO" id="GO:0006139">
    <property type="term" value="P:nucleobase-containing compound metabolic process"/>
    <property type="evidence" value="ECO:0007669"/>
    <property type="project" value="InterPro"/>
</dbReference>
<keyword evidence="1" id="KW-0808">Transferase</keyword>
<dbReference type="SUPFAM" id="SSF52540">
    <property type="entry name" value="P-loop containing nucleoside triphosphate hydrolases"/>
    <property type="match status" value="4"/>
</dbReference>
<dbReference type="InterPro" id="IPR000850">
    <property type="entry name" value="Adenylat/UMP-CMP_kin"/>
</dbReference>
<organism evidence="6 7">
    <name type="scientific">Knipowitschia caucasica</name>
    <name type="common">Caucasian dwarf goby</name>
    <name type="synonym">Pomatoschistus caucasicus</name>
    <dbReference type="NCBI Taxonomy" id="637954"/>
    <lineage>
        <taxon>Eukaryota</taxon>
        <taxon>Metazoa</taxon>
        <taxon>Chordata</taxon>
        <taxon>Craniata</taxon>
        <taxon>Vertebrata</taxon>
        <taxon>Euteleostomi</taxon>
        <taxon>Actinopterygii</taxon>
        <taxon>Neopterygii</taxon>
        <taxon>Teleostei</taxon>
        <taxon>Neoteleostei</taxon>
        <taxon>Acanthomorphata</taxon>
        <taxon>Gobiaria</taxon>
        <taxon>Gobiiformes</taxon>
        <taxon>Gobioidei</taxon>
        <taxon>Gobiidae</taxon>
        <taxon>Gobiinae</taxon>
        <taxon>Knipowitschia</taxon>
    </lineage>
</organism>
<dbReference type="Pfam" id="PF00406">
    <property type="entry name" value="ADK"/>
    <property type="match status" value="2"/>
</dbReference>
<feature type="compositionally biased region" description="Acidic residues" evidence="5">
    <location>
        <begin position="1035"/>
        <end position="1077"/>
    </location>
</feature>
<feature type="coiled-coil region" evidence="4">
    <location>
        <begin position="870"/>
        <end position="897"/>
    </location>
</feature>
<dbReference type="GO" id="GO:0019205">
    <property type="term" value="F:nucleobase-containing compound kinase activity"/>
    <property type="evidence" value="ECO:0007669"/>
    <property type="project" value="InterPro"/>
</dbReference>
<gene>
    <name evidence="6" type="ORF">KC01_LOCUS16528</name>
</gene>
<evidence type="ECO:0008006" key="8">
    <source>
        <dbReference type="Google" id="ProtNLM"/>
    </source>
</evidence>
<keyword evidence="2" id="KW-0547">Nucleotide-binding</keyword>
<dbReference type="CDD" id="cd01428">
    <property type="entry name" value="ADK"/>
    <property type="match status" value="1"/>
</dbReference>
<keyword evidence="3" id="KW-0418">Kinase</keyword>
<dbReference type="Gene3D" id="3.40.50.300">
    <property type="entry name" value="P-loop containing nucleotide triphosphate hydrolases"/>
    <property type="match status" value="4"/>
</dbReference>
<reference evidence="6 7" key="1">
    <citation type="submission" date="2024-04" db="EMBL/GenBank/DDBJ databases">
        <authorList>
            <person name="Waldvogel A.-M."/>
            <person name="Schoenle A."/>
        </authorList>
    </citation>
    <scope>NUCLEOTIDE SEQUENCE [LARGE SCALE GENOMIC DNA]</scope>
</reference>
<keyword evidence="7" id="KW-1185">Reference proteome</keyword>
<feature type="region of interest" description="Disordered" evidence="5">
    <location>
        <begin position="579"/>
        <end position="609"/>
    </location>
</feature>
<evidence type="ECO:0000256" key="3">
    <source>
        <dbReference type="ARBA" id="ARBA00022777"/>
    </source>
</evidence>
<sequence length="1696" mass="195008">MPEYDTLADILIEDEAERHHLLSKPACFLIVGRPGIGKTTLARKIADSWKCILVDDTEILNFHITNKTKPGLKLLEILNNGESIPDEIVLQLILKKLNSPEVEHYGYVLSCLPFMNERCLKIRKQFELIKNLKFPPDFIIHIKCSDNDLVERLSRLRQNPETGQFFQKHELMTDIVSTLITEKESVDEEEEDEVVEEETKKEQIDQMVWTPEYLKDSMNHRINTCKDIIIRPLEDYIMHHNPLHLLELDGNDKPEDLHLNVLSRLGGMAIHRPSLPVLLSNEDDNLPEDTEMDTLMRIMSSAKVVAPGFRWRRSRWGGICPVALKEGKVIPGKPEFCVGFQDKMYILSDTKAYEKFTENPRRYLVAPMPRAPCRVCIIGPSLSGKSTLCVLVAQHYNAQVLDMDTLVKTTLKEAEIERLERLTQEATASAIEQVNSMKSTEEGEETVTDDHPEVQAIVQAALEDAKQVPLSQLDKCILVLEKRTREIERLNRVADVPSGWVLEHFPRNAEEIEALDRAGLLPDLIFCLEDGEGSLLLTRLYEMNKGSVDEAVKSRLQKEQLEKEKETIRRKIEEEERAKAAEKLSRLETVSEGTEEENTEKADLDSSDLQQINEQDENKSMTQLHPAPHGIGEVELPDHWELGYPNGPEMNVHKKHIQDFMHDWDRMQLVSNVTCSVLEIREKRPEQLLEEVVSEMEKQFKHVASELTEADLEEEAEDMAFLRRDEEGDDDEEAEEESEEKTSVARSFGDTFHFCPVALKNSNVLFPCTDENAAMYREKIYYLSSPEARNLFLQNPEQYVSQNELLKPPALRVFMLGSRGSGKTTNGSWLAQKLGLFYVNFREKLQMLIIEKTKKAVMYSDEEETSEESAEDLDALIKEAKGEMDNEEDSEQLLKDTLELTDDEKEIVAYLSDGEALSPHILDMVLLPLWKHQPYMSMGFILDGFPTNADEVEYMARQQLFPDVVVSLGLEMNVVKMRLLPKYLGNWRDRSSHRRAQVCLLRELRQKKREESIAARKAELMADILANTKAKGEDYVEEEEEEEDEMNPEEDIEATLEEEFPPDADSDDLDSEETEEVASEQIQMAIAVRFEKDKENISVVMELLVEQNVPTMTVDAGAHILLSSSYKYHSGFGFWDPIQLFNERDVIHLPLWPFDNSYPLIFNHYIYFFESKENRNVFMRHPLKYLRQPKPIPSLPVRLSVIGPPKSGKTTISEMLSQKYGLTRLSMGCALRMMLEAHEHADLSVQIKNHLNQGNVVPDELAVQALQNLLLCSVYNVHGYVLDGFPITLKQAQLMASCNIIPMVVVELKLDTLNVLERGRTDKLKTRPPYVMHDSPKILHIRDSCFKQEAESVRKYFQKQHKNWLQLDGLKSKWWIWKNIIDEVSKSVNNINNYLQRTLADQAASISRMCITPEQLQHQIGSFGSHCPVCLVLERHLVDCSETPDMTRHAAEYRGYYYIMCKEKHLELFLESPEKFVAPGCAQTLPPPHLLPKKLNIIQVKEKFPQQVELRGLCPVTYHDGKQRYEALVRGNMEFAVEYRERIYFFETKPKQETFLRCPETYWDQKLPNKTFPLCETLPISSLPNIGYLEQGVSVSVIKAVSAVGCLKPKYPFLTVQKSAILYVAYYLKAFNPRSSDYVRQKYKKKLALFEENCALIPYLISNMQGEYKPLSAQPIDFEFKLNKFLALKDTQGNTV</sequence>
<evidence type="ECO:0000256" key="4">
    <source>
        <dbReference type="SAM" id="Coils"/>
    </source>
</evidence>
<dbReference type="GO" id="GO:0005524">
    <property type="term" value="F:ATP binding"/>
    <property type="evidence" value="ECO:0007669"/>
    <property type="project" value="InterPro"/>
</dbReference>
<feature type="compositionally biased region" description="Acidic residues" evidence="5">
    <location>
        <begin position="727"/>
        <end position="739"/>
    </location>
</feature>
<protein>
    <recommendedName>
        <fullName evidence="8">Nucleoside-diphosphate kinase</fullName>
    </recommendedName>
</protein>
<feature type="region of interest" description="Disordered" evidence="5">
    <location>
        <begin position="725"/>
        <end position="745"/>
    </location>
</feature>
<evidence type="ECO:0000256" key="1">
    <source>
        <dbReference type="ARBA" id="ARBA00022679"/>
    </source>
</evidence>
<dbReference type="PANTHER" id="PTHR23359">
    <property type="entry name" value="NUCLEOTIDE KINASE"/>
    <property type="match status" value="1"/>
</dbReference>
<evidence type="ECO:0000313" key="6">
    <source>
        <dbReference type="EMBL" id="CAL1586475.1"/>
    </source>
</evidence>
<keyword evidence="4" id="KW-0175">Coiled coil</keyword>
<evidence type="ECO:0000313" key="7">
    <source>
        <dbReference type="Proteomes" id="UP001497482"/>
    </source>
</evidence>